<dbReference type="Gene3D" id="3.10.20.90">
    <property type="entry name" value="Phosphatidylinositol 3-kinase Catalytic Subunit, Chain A, domain 1"/>
    <property type="match status" value="1"/>
</dbReference>
<evidence type="ECO:0000256" key="7">
    <source>
        <dbReference type="SAM" id="MobiDB-lite"/>
    </source>
</evidence>
<protein>
    <submittedName>
        <fullName evidence="10">DWNN domain-domain-containing protein</fullName>
    </submittedName>
</protein>
<evidence type="ECO:0000259" key="8">
    <source>
        <dbReference type="PROSITE" id="PS50158"/>
    </source>
</evidence>
<dbReference type="InterPro" id="IPR001878">
    <property type="entry name" value="Znf_CCHC"/>
</dbReference>
<accession>A0A136J206</accession>
<dbReference type="GO" id="GO:0003676">
    <property type="term" value="F:nucleic acid binding"/>
    <property type="evidence" value="ECO:0007669"/>
    <property type="project" value="InterPro"/>
</dbReference>
<keyword evidence="4" id="KW-0862">Zinc</keyword>
<dbReference type="InterPro" id="IPR013083">
    <property type="entry name" value="Znf_RING/FYVE/PHD"/>
</dbReference>
<feature type="region of interest" description="Disordered" evidence="7">
    <location>
        <begin position="352"/>
        <end position="477"/>
    </location>
</feature>
<sequence>MTSSVFYKFKSQKEPTRIEFDGTGISVFELKRDIIIKSGLGNGTDFDLAIYTEDNSEEYDDDTTVIPRSTTVVARRLPPIKPGAGRAARYVTGKMPASAKNSGRREAAAKPVKPATTGLSQMNAALTEEEKMMAMFQAQSDQWNAQQEEIQQAVFKPGAKKPANVPDHEPPNGYICYRCGQKGHWIQVCPTNDNPEFDNRPRVKRTTGIPRSFLKTVDKSAMQQTGADGEEIKPPSGVMVNADGDFVIAEPDKASWEQFQAKAKSSAAAAKAATEGDKELEEKGLLCPVDNRMFVDPMKTPCCGKTYCSECITNALTYSDLVCPACSTEGVLFDDLKPDDDAAAKIKEHLAQKEAAKTKERSKSPVVAQSPAADAEKTDGGEVKSEEAPSEEAKQAVTKSESTPTPSLNAMKSPSPDATRKGSVASITTTATKTGEKDGSVPPQDGQQSKKRPAEDLLENPKIPKGPKAMQQQAQNNTMPNIPNMPGMMPGMPGMGMPNMMFPMGNMNGFGGMPNMMGMNGMNGMDMSQMMMGMNGGNGGVGMGMNPMMMNGMFNQGGNPNGGGRGFNNGMNGGGGGNMYNNHNSGYGGGMNGMNGMGGNMNMNNQFNNHRNGPGFYNQQGGFGMGFGGQGGGAAGDDGAYFRQPVNPGRHQSRQRRVRPSDYKQL</sequence>
<dbReference type="SUPFAM" id="SSF57850">
    <property type="entry name" value="RING/U-box"/>
    <property type="match status" value="1"/>
</dbReference>
<evidence type="ECO:0000256" key="6">
    <source>
        <dbReference type="PROSITE-ProRule" id="PRU00047"/>
    </source>
</evidence>
<dbReference type="EMBL" id="KQ964251">
    <property type="protein sequence ID" value="KXJ91113.1"/>
    <property type="molecule type" value="Genomic_DNA"/>
</dbReference>
<dbReference type="Gene3D" id="4.10.60.10">
    <property type="entry name" value="Zinc finger, CCHC-type"/>
    <property type="match status" value="1"/>
</dbReference>
<feature type="domain" description="CCHC-type" evidence="8">
    <location>
        <begin position="176"/>
        <end position="190"/>
    </location>
</feature>
<dbReference type="InParanoid" id="A0A136J206"/>
<dbReference type="GO" id="GO:0008270">
    <property type="term" value="F:zinc ion binding"/>
    <property type="evidence" value="ECO:0007669"/>
    <property type="project" value="UniProtKB-KW"/>
</dbReference>
<evidence type="ECO:0000313" key="10">
    <source>
        <dbReference type="EMBL" id="KXJ91113.1"/>
    </source>
</evidence>
<comment type="subcellular location">
    <subcellularLocation>
        <location evidence="1">Nucleus</location>
    </subcellularLocation>
</comment>
<dbReference type="InterPro" id="IPR014891">
    <property type="entry name" value="DWNN_domain"/>
</dbReference>
<dbReference type="Pfam" id="PF08783">
    <property type="entry name" value="DWNN"/>
    <property type="match status" value="1"/>
</dbReference>
<dbReference type="AlphaFoldDB" id="A0A136J206"/>
<dbReference type="SMART" id="SM00343">
    <property type="entry name" value="ZnF_C2HC"/>
    <property type="match status" value="1"/>
</dbReference>
<feature type="compositionally biased region" description="Polar residues" evidence="7">
    <location>
        <begin position="397"/>
        <end position="412"/>
    </location>
</feature>
<dbReference type="PROSITE" id="PS50158">
    <property type="entry name" value="ZF_CCHC"/>
    <property type="match status" value="1"/>
</dbReference>
<dbReference type="PANTHER" id="PTHR15439">
    <property type="entry name" value="RETINOBLASTOMA-BINDING PROTEIN 6"/>
    <property type="match status" value="1"/>
</dbReference>
<evidence type="ECO:0000259" key="9">
    <source>
        <dbReference type="PROSITE" id="PS51282"/>
    </source>
</evidence>
<name>A0A136J206_9PEZI</name>
<feature type="domain" description="DWNN" evidence="9">
    <location>
        <begin position="5"/>
        <end position="78"/>
    </location>
</feature>
<dbReference type="Gene3D" id="3.30.40.10">
    <property type="entry name" value="Zinc/RING finger domain, C3HC4 (zinc finger)"/>
    <property type="match status" value="1"/>
</dbReference>
<reference evidence="11" key="1">
    <citation type="submission" date="2016-02" db="EMBL/GenBank/DDBJ databases">
        <title>Draft genome sequence of Microdochium bolleyi, a fungal endophyte of beachgrass.</title>
        <authorList>
            <consortium name="DOE Joint Genome Institute"/>
            <person name="David A.S."/>
            <person name="May G."/>
            <person name="Haridas S."/>
            <person name="Lim J."/>
            <person name="Wang M."/>
            <person name="Labutti K."/>
            <person name="Lipzen A."/>
            <person name="Barry K."/>
            <person name="Grigoriev I.V."/>
        </authorList>
    </citation>
    <scope>NUCLEOTIDE SEQUENCE [LARGE SCALE GENOMIC DNA]</scope>
    <source>
        <strain evidence="11">J235TASD1</strain>
    </source>
</reference>
<evidence type="ECO:0000256" key="1">
    <source>
        <dbReference type="ARBA" id="ARBA00004123"/>
    </source>
</evidence>
<dbReference type="GO" id="GO:0061630">
    <property type="term" value="F:ubiquitin protein ligase activity"/>
    <property type="evidence" value="ECO:0007669"/>
    <property type="project" value="InterPro"/>
</dbReference>
<feature type="compositionally biased region" description="Basic and acidic residues" evidence="7">
    <location>
        <begin position="352"/>
        <end position="363"/>
    </location>
</feature>
<evidence type="ECO:0000313" key="11">
    <source>
        <dbReference type="Proteomes" id="UP000070501"/>
    </source>
</evidence>
<evidence type="ECO:0000256" key="5">
    <source>
        <dbReference type="ARBA" id="ARBA00023242"/>
    </source>
</evidence>
<dbReference type="CDD" id="cd16620">
    <property type="entry name" value="vRING-HC-C4C4_RBBP6"/>
    <property type="match status" value="1"/>
</dbReference>
<organism evidence="10 11">
    <name type="scientific">Microdochium bolleyi</name>
    <dbReference type="NCBI Taxonomy" id="196109"/>
    <lineage>
        <taxon>Eukaryota</taxon>
        <taxon>Fungi</taxon>
        <taxon>Dikarya</taxon>
        <taxon>Ascomycota</taxon>
        <taxon>Pezizomycotina</taxon>
        <taxon>Sordariomycetes</taxon>
        <taxon>Xylariomycetidae</taxon>
        <taxon>Xylariales</taxon>
        <taxon>Microdochiaceae</taxon>
        <taxon>Microdochium</taxon>
    </lineage>
</organism>
<feature type="region of interest" description="Disordered" evidence="7">
    <location>
        <begin position="96"/>
        <end position="115"/>
    </location>
</feature>
<evidence type="ECO:0000256" key="4">
    <source>
        <dbReference type="ARBA" id="ARBA00022833"/>
    </source>
</evidence>
<dbReference type="PROSITE" id="PS51282">
    <property type="entry name" value="DWNN"/>
    <property type="match status" value="1"/>
</dbReference>
<dbReference type="Pfam" id="PF13696">
    <property type="entry name" value="zf-CCHC_2"/>
    <property type="match status" value="1"/>
</dbReference>
<dbReference type="InterPro" id="IPR036875">
    <property type="entry name" value="Znf_CCHC_sf"/>
</dbReference>
<dbReference type="GO" id="GO:0016567">
    <property type="term" value="P:protein ubiquitination"/>
    <property type="evidence" value="ECO:0007669"/>
    <property type="project" value="InterPro"/>
</dbReference>
<proteinExistence type="predicted"/>
<dbReference type="SUPFAM" id="SSF57756">
    <property type="entry name" value="Retrovirus zinc finger-like domains"/>
    <property type="match status" value="1"/>
</dbReference>
<dbReference type="PANTHER" id="PTHR15439:SF0">
    <property type="entry name" value="CELL DIVISION CYCLE AND APOPTOSIS REGULATOR PROTEIN 1-RELATED"/>
    <property type="match status" value="1"/>
</dbReference>
<dbReference type="Proteomes" id="UP000070501">
    <property type="component" value="Unassembled WGS sequence"/>
</dbReference>
<dbReference type="FunCoup" id="A0A136J206">
    <property type="interactions" value="117"/>
</dbReference>
<dbReference type="SMART" id="SM01180">
    <property type="entry name" value="DWNN"/>
    <property type="match status" value="1"/>
</dbReference>
<evidence type="ECO:0000256" key="2">
    <source>
        <dbReference type="ARBA" id="ARBA00022723"/>
    </source>
</evidence>
<gene>
    <name evidence="10" type="ORF">Micbo1qcDRAFT_205130</name>
</gene>
<keyword evidence="2" id="KW-0479">Metal-binding</keyword>
<keyword evidence="5" id="KW-0539">Nucleus</keyword>
<dbReference type="InterPro" id="IPR025829">
    <property type="entry name" value="Zn_knuckle_CX2CX3GHX4C"/>
</dbReference>
<evidence type="ECO:0000256" key="3">
    <source>
        <dbReference type="ARBA" id="ARBA00022771"/>
    </source>
</evidence>
<feature type="region of interest" description="Disordered" evidence="7">
    <location>
        <begin position="628"/>
        <end position="666"/>
    </location>
</feature>
<dbReference type="GO" id="GO:0006397">
    <property type="term" value="P:mRNA processing"/>
    <property type="evidence" value="ECO:0007669"/>
    <property type="project" value="InterPro"/>
</dbReference>
<dbReference type="STRING" id="196109.A0A136J206"/>
<keyword evidence="3 6" id="KW-0863">Zinc-finger</keyword>
<dbReference type="GO" id="GO:0006511">
    <property type="term" value="P:ubiquitin-dependent protein catabolic process"/>
    <property type="evidence" value="ECO:0007669"/>
    <property type="project" value="TreeGrafter"/>
</dbReference>
<keyword evidence="11" id="KW-1185">Reference proteome</keyword>
<dbReference type="InterPro" id="IPR033489">
    <property type="entry name" value="RBBP6"/>
</dbReference>
<feature type="compositionally biased region" description="Basic and acidic residues" evidence="7">
    <location>
        <begin position="374"/>
        <end position="394"/>
    </location>
</feature>
<dbReference type="OrthoDB" id="106784at2759"/>
<dbReference type="GO" id="GO:0005634">
    <property type="term" value="C:nucleus"/>
    <property type="evidence" value="ECO:0007669"/>
    <property type="project" value="UniProtKB-SubCell"/>
</dbReference>